<accession>A0A8S3TZ04</accession>
<reference evidence="2" key="1">
    <citation type="submission" date="2021-03" db="EMBL/GenBank/DDBJ databases">
        <authorList>
            <person name="Bekaert M."/>
        </authorList>
    </citation>
    <scope>NUCLEOTIDE SEQUENCE</scope>
</reference>
<comment type="caution">
    <text evidence="2">The sequence shown here is derived from an EMBL/GenBank/DDBJ whole genome shotgun (WGS) entry which is preliminary data.</text>
</comment>
<name>A0A8S3TZ04_MYTED</name>
<protein>
    <submittedName>
        <fullName evidence="2">Uncharacterized protein</fullName>
    </submittedName>
</protein>
<dbReference type="AlphaFoldDB" id="A0A8S3TZ04"/>
<organism evidence="2 3">
    <name type="scientific">Mytilus edulis</name>
    <name type="common">Blue mussel</name>
    <dbReference type="NCBI Taxonomy" id="6550"/>
    <lineage>
        <taxon>Eukaryota</taxon>
        <taxon>Metazoa</taxon>
        <taxon>Spiralia</taxon>
        <taxon>Lophotrochozoa</taxon>
        <taxon>Mollusca</taxon>
        <taxon>Bivalvia</taxon>
        <taxon>Autobranchia</taxon>
        <taxon>Pteriomorphia</taxon>
        <taxon>Mytilida</taxon>
        <taxon>Mytiloidea</taxon>
        <taxon>Mytilidae</taxon>
        <taxon>Mytilinae</taxon>
        <taxon>Mytilus</taxon>
    </lineage>
</organism>
<evidence type="ECO:0000313" key="2">
    <source>
        <dbReference type="EMBL" id="CAG2233993.1"/>
    </source>
</evidence>
<dbReference type="Proteomes" id="UP000683360">
    <property type="component" value="Unassembled WGS sequence"/>
</dbReference>
<feature type="compositionally biased region" description="Polar residues" evidence="1">
    <location>
        <begin position="277"/>
        <end position="286"/>
    </location>
</feature>
<feature type="region of interest" description="Disordered" evidence="1">
    <location>
        <begin position="277"/>
        <end position="299"/>
    </location>
</feature>
<proteinExistence type="predicted"/>
<gene>
    <name evidence="2" type="ORF">MEDL_46598</name>
</gene>
<keyword evidence="3" id="KW-1185">Reference proteome</keyword>
<evidence type="ECO:0000313" key="3">
    <source>
        <dbReference type="Proteomes" id="UP000683360"/>
    </source>
</evidence>
<dbReference type="EMBL" id="CAJPWZ010002222">
    <property type="protein sequence ID" value="CAG2233993.1"/>
    <property type="molecule type" value="Genomic_DNA"/>
</dbReference>
<sequence>MCNSTNTEDKIKYKGSLCREHILQSNVAKLENALQYMHEEGLFSREVYAILNQWQTTESVDEQAERVLKNANGRTDARPHITIKITRNSQDTDLMNVNYIIPINNAYLHIHTTHNQENKDDSFIPPEIFQFLSDNESDNQTEFSSKDKLFSVKDKNNDHETSCLECQGAVLSATNAYQETQTIVGTPTKSDFVRFCNINDNIVDNLGNGDSGASTSKNCADSIDNSASNDQEICSNDVLDSLILNFRLIDQMHDMRDNCEGQTWEDSESDQETCYLESTESPNPQDSLEDNDDVKNNQNKLTDDKVLENCLDLVNYISGKPSEIETFYHNNPPYYKSYKFIEKSFKHLHCLTMITVEICILFCV</sequence>
<evidence type="ECO:0000256" key="1">
    <source>
        <dbReference type="SAM" id="MobiDB-lite"/>
    </source>
</evidence>